<evidence type="ECO:0000313" key="3">
    <source>
        <dbReference type="Proteomes" id="UP000819052"/>
    </source>
</evidence>
<protein>
    <submittedName>
        <fullName evidence="2">Uncharacterized protein</fullName>
    </submittedName>
</protein>
<organism evidence="2 3">
    <name type="scientific">Massilia aquatica</name>
    <dbReference type="NCBI Taxonomy" id="2609000"/>
    <lineage>
        <taxon>Bacteria</taxon>
        <taxon>Pseudomonadati</taxon>
        <taxon>Pseudomonadota</taxon>
        <taxon>Betaproteobacteria</taxon>
        <taxon>Burkholderiales</taxon>
        <taxon>Oxalobacteraceae</taxon>
        <taxon>Telluria group</taxon>
        <taxon>Massilia</taxon>
    </lineage>
</organism>
<evidence type="ECO:0000256" key="1">
    <source>
        <dbReference type="SAM" id="Phobius"/>
    </source>
</evidence>
<name>A0ABX0M8R3_9BURK</name>
<keyword evidence="1" id="KW-0472">Membrane</keyword>
<evidence type="ECO:0000313" key="2">
    <source>
        <dbReference type="EMBL" id="NHZ43559.1"/>
    </source>
</evidence>
<feature type="transmembrane region" description="Helical" evidence="1">
    <location>
        <begin position="64"/>
        <end position="81"/>
    </location>
</feature>
<dbReference type="EMBL" id="VVIW01000021">
    <property type="protein sequence ID" value="NHZ43559.1"/>
    <property type="molecule type" value="Genomic_DNA"/>
</dbReference>
<keyword evidence="3" id="KW-1185">Reference proteome</keyword>
<sequence length="180" mass="20150">MTPTSPNPYSAPTASFDGVETGRCRREGDILVASTEEHLPPRCVKCNAPAMMDKPRTFTWHHPGWYVLVPMVVYLIVGLFVRKQATLVLGLCDQHRRHRLYLSLASLGVFFLGLAGLYLTAESRNSLLLPSTVMILVSLLLRIAAVRILRPVFIDQHEIRLKGCGPEFLDSLPALKQQRT</sequence>
<feature type="transmembrane region" description="Helical" evidence="1">
    <location>
        <begin position="127"/>
        <end position="149"/>
    </location>
</feature>
<gene>
    <name evidence="2" type="ORF">F1609_25795</name>
</gene>
<keyword evidence="1" id="KW-0812">Transmembrane</keyword>
<accession>A0ABX0M8R3</accession>
<dbReference type="Proteomes" id="UP000819052">
    <property type="component" value="Unassembled WGS sequence"/>
</dbReference>
<dbReference type="RefSeq" id="WP_167079532.1">
    <property type="nucleotide sequence ID" value="NZ_VVIW01000021.1"/>
</dbReference>
<keyword evidence="1" id="KW-1133">Transmembrane helix</keyword>
<comment type="caution">
    <text evidence="2">The sequence shown here is derived from an EMBL/GenBank/DDBJ whole genome shotgun (WGS) entry which is preliminary data.</text>
</comment>
<feature type="transmembrane region" description="Helical" evidence="1">
    <location>
        <begin position="101"/>
        <end position="121"/>
    </location>
</feature>
<reference evidence="2 3" key="1">
    <citation type="submission" date="2019-09" db="EMBL/GenBank/DDBJ databases">
        <title>Taxonomy of Antarctic Massilia spp.: description of Massilia rubra sp. nov., Massilia aquatica sp. nov., Massilia mucilaginosa sp. nov., Massilia frigida sp. nov. isolated from streams, lakes and regoliths.</title>
        <authorList>
            <person name="Holochova P."/>
            <person name="Sedlacek I."/>
            <person name="Kralova S."/>
            <person name="Maslanova I."/>
            <person name="Busse H.-J."/>
            <person name="Stankova E."/>
            <person name="Vrbovska V."/>
            <person name="Kovarovic V."/>
            <person name="Bartak M."/>
            <person name="Svec P."/>
            <person name="Pantucek R."/>
        </authorList>
    </citation>
    <scope>NUCLEOTIDE SEQUENCE [LARGE SCALE GENOMIC DNA]</scope>
    <source>
        <strain evidence="2 3">CCM 8693</strain>
    </source>
</reference>
<proteinExistence type="predicted"/>